<evidence type="ECO:0000259" key="7">
    <source>
        <dbReference type="PROSITE" id="PS51307"/>
    </source>
</evidence>
<dbReference type="AlphaFoldDB" id="A0A0B6YV29"/>
<protein>
    <recommendedName>
        <fullName evidence="7">ASD2 domain-containing protein</fullName>
    </recommendedName>
</protein>
<keyword evidence="3" id="KW-0963">Cytoplasm</keyword>
<dbReference type="PANTHER" id="PTHR15012">
    <property type="entry name" value="APICAL PROTEIN/SHROOM-RELATED"/>
    <property type="match status" value="1"/>
</dbReference>
<evidence type="ECO:0000256" key="1">
    <source>
        <dbReference type="ARBA" id="ARBA00004245"/>
    </source>
</evidence>
<feature type="compositionally biased region" description="Polar residues" evidence="6">
    <location>
        <begin position="99"/>
        <end position="112"/>
    </location>
</feature>
<name>A0A0B6YV29_9EUPU</name>
<keyword evidence="4" id="KW-0206">Cytoskeleton</keyword>
<feature type="region of interest" description="Disordered" evidence="6">
    <location>
        <begin position="1"/>
        <end position="136"/>
    </location>
</feature>
<proteinExistence type="inferred from homology"/>
<feature type="domain" description="ASD2" evidence="7">
    <location>
        <begin position="160"/>
        <end position="429"/>
    </location>
</feature>
<dbReference type="Gene3D" id="6.10.250.3120">
    <property type="match status" value="1"/>
</dbReference>
<feature type="non-terminal residue" evidence="8">
    <location>
        <position position="1"/>
    </location>
</feature>
<evidence type="ECO:0000256" key="4">
    <source>
        <dbReference type="ARBA" id="ARBA00023212"/>
    </source>
</evidence>
<accession>A0A0B6YV29</accession>
<evidence type="ECO:0000256" key="5">
    <source>
        <dbReference type="SAM" id="Coils"/>
    </source>
</evidence>
<comment type="similarity">
    <text evidence="2">Belongs to the shroom family.</text>
</comment>
<dbReference type="GO" id="GO:0051015">
    <property type="term" value="F:actin filament binding"/>
    <property type="evidence" value="ECO:0007669"/>
    <property type="project" value="InterPro"/>
</dbReference>
<feature type="compositionally biased region" description="Polar residues" evidence="6">
    <location>
        <begin position="66"/>
        <end position="77"/>
    </location>
</feature>
<dbReference type="GO" id="GO:0043296">
    <property type="term" value="C:apical junction complex"/>
    <property type="evidence" value="ECO:0007669"/>
    <property type="project" value="TreeGrafter"/>
</dbReference>
<keyword evidence="5" id="KW-0175">Coiled coil</keyword>
<evidence type="ECO:0000256" key="3">
    <source>
        <dbReference type="ARBA" id="ARBA00022490"/>
    </source>
</evidence>
<dbReference type="GO" id="GO:0007015">
    <property type="term" value="P:actin filament organization"/>
    <property type="evidence" value="ECO:0007669"/>
    <property type="project" value="TreeGrafter"/>
</dbReference>
<evidence type="ECO:0000256" key="6">
    <source>
        <dbReference type="SAM" id="MobiDB-lite"/>
    </source>
</evidence>
<evidence type="ECO:0000313" key="8">
    <source>
        <dbReference type="EMBL" id="CEK59646.1"/>
    </source>
</evidence>
<sequence length="436" mass="49061">SDAFTREHLSNISQSKSSSQKRAASNISQSQFSPQRRVASNDSSSYNHSFVSPNNNNTTLPSSYSQESINQGKSPSNEYIPVTLPPKDYPLRESASMRPLTTSSNIVTNESARSFEEPASTSRRRSDSSVSSRQRLNYSCLSVSSRQPSQEELECDEVVHQLAEELDGKDQKLLEALRQDANKNRTLYMNGLFSEPDNRMIPAEQPGFNNNTLSSPKSGTLPIGASNPSDVWDHFKSHDTIKGARESTTLLKHKEELVEKLHKKIEVLKADKTLLQQAIDDNDLLGQQVCQTSEFKCLTDNEKDKFKSCIDDLDKIVRLLLNLSGQLARAENAVQALAPAAEANIKKLTLQKRERLHAKHEEAKLLKEDIDKRSDQLLLLLEERFSKQELSNYKHYIHMKPNLAIQLQDVNDKITVSERQMLELARSLPRPGSGTM</sequence>
<comment type="subcellular location">
    <subcellularLocation>
        <location evidence="1">Cytoplasm</location>
        <location evidence="1">Cytoskeleton</location>
    </subcellularLocation>
</comment>
<gene>
    <name evidence="8" type="primary">ORF36998</name>
</gene>
<feature type="compositionally biased region" description="Low complexity" evidence="6">
    <location>
        <begin position="10"/>
        <end position="26"/>
    </location>
</feature>
<dbReference type="PANTHER" id="PTHR15012:SF32">
    <property type="entry name" value="PROTEIN SHROOM"/>
    <property type="match status" value="1"/>
</dbReference>
<dbReference type="EMBL" id="HACG01012781">
    <property type="protein sequence ID" value="CEK59646.1"/>
    <property type="molecule type" value="Transcribed_RNA"/>
</dbReference>
<organism evidence="8">
    <name type="scientific">Arion vulgaris</name>
    <dbReference type="NCBI Taxonomy" id="1028688"/>
    <lineage>
        <taxon>Eukaryota</taxon>
        <taxon>Metazoa</taxon>
        <taxon>Spiralia</taxon>
        <taxon>Lophotrochozoa</taxon>
        <taxon>Mollusca</taxon>
        <taxon>Gastropoda</taxon>
        <taxon>Heterobranchia</taxon>
        <taxon>Euthyneura</taxon>
        <taxon>Panpulmonata</taxon>
        <taxon>Eupulmonata</taxon>
        <taxon>Stylommatophora</taxon>
        <taxon>Helicina</taxon>
        <taxon>Arionoidea</taxon>
        <taxon>Arionidae</taxon>
        <taxon>Arion</taxon>
    </lineage>
</organism>
<dbReference type="GO" id="GO:0030864">
    <property type="term" value="C:cortical actin cytoskeleton"/>
    <property type="evidence" value="ECO:0007669"/>
    <property type="project" value="TreeGrafter"/>
</dbReference>
<dbReference type="GO" id="GO:0005912">
    <property type="term" value="C:adherens junction"/>
    <property type="evidence" value="ECO:0007669"/>
    <property type="project" value="TreeGrafter"/>
</dbReference>
<dbReference type="GO" id="GO:0016324">
    <property type="term" value="C:apical plasma membrane"/>
    <property type="evidence" value="ECO:0007669"/>
    <property type="project" value="TreeGrafter"/>
</dbReference>
<dbReference type="PROSITE" id="PS51307">
    <property type="entry name" value="ASD2"/>
    <property type="match status" value="1"/>
</dbReference>
<dbReference type="InterPro" id="IPR027685">
    <property type="entry name" value="Shroom_fam"/>
</dbReference>
<evidence type="ECO:0000256" key="2">
    <source>
        <dbReference type="ARBA" id="ARBA00006469"/>
    </source>
</evidence>
<feature type="compositionally biased region" description="Low complexity" evidence="6">
    <location>
        <begin position="52"/>
        <end position="65"/>
    </location>
</feature>
<dbReference type="Pfam" id="PF08687">
    <property type="entry name" value="ASD2"/>
    <property type="match status" value="1"/>
</dbReference>
<feature type="compositionally biased region" description="Polar residues" evidence="6">
    <location>
        <begin position="27"/>
        <end position="51"/>
    </location>
</feature>
<dbReference type="InterPro" id="IPR014799">
    <property type="entry name" value="ASD2_dom"/>
</dbReference>
<feature type="coiled-coil region" evidence="5">
    <location>
        <begin position="251"/>
        <end position="278"/>
    </location>
</feature>
<reference evidence="8" key="1">
    <citation type="submission" date="2014-12" db="EMBL/GenBank/DDBJ databases">
        <title>Insight into the proteome of Arion vulgaris.</title>
        <authorList>
            <person name="Aradska J."/>
            <person name="Bulat T."/>
            <person name="Smidak R."/>
            <person name="Sarate P."/>
            <person name="Gangsoo J."/>
            <person name="Sialana F."/>
            <person name="Bilban M."/>
            <person name="Lubec G."/>
        </authorList>
    </citation>
    <scope>NUCLEOTIDE SEQUENCE</scope>
    <source>
        <tissue evidence="8">Skin</tissue>
    </source>
</reference>